<dbReference type="EMBL" id="MK072047">
    <property type="protein sequence ID" value="AYV77539.1"/>
    <property type="molecule type" value="Genomic_DNA"/>
</dbReference>
<evidence type="ECO:0000313" key="1">
    <source>
        <dbReference type="EMBL" id="AYV77539.1"/>
    </source>
</evidence>
<name>A0A3G4ZVR7_9VIRU</name>
<sequence>MGGNAIKGPDGKSVCQRLPAKYYVSIKKFVLEIFSQILKCAVINELPQKEDFGDLDLMYIPQNQTNLHDFVKSILQVPDQHMVRNGPLLSFALDCSRFGIEQFFQIDLIKVDNLEMANLYFSYAETGNILGEMLSYHGITFSERGLYCDLYDSENNDRKLGRIMFSDDPKTVCKFIGIDYRFWEMIPMLRDHQEIYRWLITSRFFNPKIFDREKKARKVHRQRGKRPFYANFINFVQTNFKEQKHDLVLLEQNQQLPAIQYFSKESELEVLLEQEKARKSRQSKFSSVWLIEEIKKVHNVEITGKNIGQTVVAFKEYSTSKANKEWDKFLDSVTKDVVQQLAVDFVHQYQITHK</sequence>
<organism evidence="1">
    <name type="scientific">Dasosvirus sp</name>
    <dbReference type="NCBI Taxonomy" id="2487764"/>
    <lineage>
        <taxon>Viruses</taxon>
        <taxon>Varidnaviria</taxon>
        <taxon>Bamfordvirae</taxon>
        <taxon>Nucleocytoviricota</taxon>
        <taxon>Megaviricetes</taxon>
        <taxon>Imitervirales</taxon>
        <taxon>Mimiviridae</taxon>
        <taxon>Klosneuvirinae</taxon>
    </lineage>
</organism>
<accession>A0A3G4ZVR7</accession>
<proteinExistence type="predicted"/>
<protein>
    <submittedName>
        <fullName evidence="1">Uncharacterized protein</fullName>
    </submittedName>
</protein>
<gene>
    <name evidence="1" type="ORF">Dasosvirus6_1</name>
</gene>
<reference evidence="1" key="1">
    <citation type="submission" date="2018-10" db="EMBL/GenBank/DDBJ databases">
        <title>Hidden diversity of soil giant viruses.</title>
        <authorList>
            <person name="Schulz F."/>
            <person name="Alteio L."/>
            <person name="Goudeau D."/>
            <person name="Ryan E.M."/>
            <person name="Malmstrom R.R."/>
            <person name="Blanchard J."/>
            <person name="Woyke T."/>
        </authorList>
    </citation>
    <scope>NUCLEOTIDE SEQUENCE</scope>
    <source>
        <strain evidence="1">DSV1</strain>
    </source>
</reference>